<dbReference type="KEGG" id="pbp:STSP1_00437"/>
<dbReference type="AlphaFoldDB" id="A0A1W6LJW2"/>
<dbReference type="RefSeq" id="WP_085754781.1">
    <property type="nucleotide sequence ID" value="NZ_CP021023.1"/>
</dbReference>
<sequence length="612" mass="71167">MAYKNIIITIMLFAVGCSILFTSSLQLDDLNKSRKDLDLVANKPLENAPPALAFATVAMGAFRGLVVDILWMRADALKEEGKFFDAKQLAEWITVLQPRFSAVWDFQSWNMAYNISVAMPASQPEERWKWVRNGYELLRDKGIPQNPNSIILYRSLAWIFQHKISGVTDDVHKYYKIQLALSMRPLISPLTNEHFKKLSNTPDSLSELIGSDEQVAELVSKMREFAPEVFSEELTDLEFAGVFFALLDSAGEGYPEKLVEFVRAEIETQRFEKLRNFCQACKLRQEWKFDIDLMRKVNERYGPVDLKTGDRLPLNWEHPDAHAIFWAEKGLETAGRKGDYSTDELNTDRIVFHSLKNLYRMGKYVIYNVPLKLPRSDTDKQQGNLDKPQEEPEYKVGKTLYMLPDLRMFDAYNQAHLDRIEKYREFEEANLRPLKNGHRNILNDAIFTLYMAGHREKAAEAFKQLKELYPREENDMPLKQFCRNRMQNELDGLTITDAREMVTMMLKESYFRFAVGDDDMSSAREKMARSVADYYQKTSGQEDVDRAMLADFPKLRYMALMDFLNDGRYPDNLKQNLLARIKNNRPDLYEKLTSEREKVQKEAPPEGKLKNE</sequence>
<protein>
    <submittedName>
        <fullName evidence="1">Uncharacterized protein</fullName>
    </submittedName>
</protein>
<dbReference type="Proteomes" id="UP000193334">
    <property type="component" value="Chromosome"/>
</dbReference>
<dbReference type="STRING" id="1941349.STSP1_00437"/>
<gene>
    <name evidence="1" type="ORF">STSP1_00437</name>
</gene>
<organism evidence="1 2">
    <name type="scientific">Sedimentisphaera salicampi</name>
    <dbReference type="NCBI Taxonomy" id="1941349"/>
    <lineage>
        <taxon>Bacteria</taxon>
        <taxon>Pseudomonadati</taxon>
        <taxon>Planctomycetota</taxon>
        <taxon>Phycisphaerae</taxon>
        <taxon>Sedimentisphaerales</taxon>
        <taxon>Sedimentisphaeraceae</taxon>
        <taxon>Sedimentisphaera</taxon>
    </lineage>
</organism>
<evidence type="ECO:0000313" key="2">
    <source>
        <dbReference type="Proteomes" id="UP000193334"/>
    </source>
</evidence>
<keyword evidence="2" id="KW-1185">Reference proteome</keyword>
<reference evidence="2" key="1">
    <citation type="submission" date="2017-04" db="EMBL/GenBank/DDBJ databases">
        <title>Comparative genomics and description of representatives of a novel lineage of planctomycetes thriving in anoxic sediments.</title>
        <authorList>
            <person name="Spring S."/>
            <person name="Bunk B."/>
            <person name="Sproer C."/>
        </authorList>
    </citation>
    <scope>NUCLEOTIDE SEQUENCE [LARGE SCALE GENOMIC DNA]</scope>
    <source>
        <strain evidence="2">ST-PulAB-D4</strain>
    </source>
</reference>
<dbReference type="PROSITE" id="PS51257">
    <property type="entry name" value="PROKAR_LIPOPROTEIN"/>
    <property type="match status" value="1"/>
</dbReference>
<accession>A0A1W6LJW2</accession>
<name>A0A1W6LJW2_9BACT</name>
<dbReference type="EMBL" id="CP021023">
    <property type="protein sequence ID" value="ARN56067.1"/>
    <property type="molecule type" value="Genomic_DNA"/>
</dbReference>
<evidence type="ECO:0000313" key="1">
    <source>
        <dbReference type="EMBL" id="ARN56067.1"/>
    </source>
</evidence>
<proteinExistence type="predicted"/>